<dbReference type="AlphaFoldDB" id="A0A6V1TX54"/>
<evidence type="ECO:0000256" key="1">
    <source>
        <dbReference type="SAM" id="MobiDB-lite"/>
    </source>
</evidence>
<feature type="compositionally biased region" description="Acidic residues" evidence="1">
    <location>
        <begin position="211"/>
        <end position="221"/>
    </location>
</feature>
<feature type="region of interest" description="Disordered" evidence="1">
    <location>
        <begin position="199"/>
        <end position="236"/>
    </location>
</feature>
<evidence type="ECO:0000313" key="2">
    <source>
        <dbReference type="EMBL" id="CAE0640579.1"/>
    </source>
</evidence>
<gene>
    <name evidence="2" type="ORF">HAKA00212_LOCUS19400</name>
</gene>
<proteinExistence type="predicted"/>
<feature type="region of interest" description="Disordered" evidence="1">
    <location>
        <begin position="250"/>
        <end position="279"/>
    </location>
</feature>
<sequence>MMPPAPPGGITEENKTEQGPVPTFESVLEQLDHSGCLIHSLLNRLEKFFEAKLDENILLTEIFSMLVRESIGSDDSICFRALFAKLFGDPFQKQDQQKENKGDGGRTMASILEALWTKARQKYEGTPQAASRTELIRYTLGIESWGTEKQISDKRPAASEAASPFLENYVLLEEFLKEVYSILRAQADFYPELHTTRAGVSGAGEDVGLPEGEDMEVDDEDHGGSAAGTPAPEFDVERFEEEMRQTIAKLEEEFMSDNIDSQPAEEEDMDGSAPPPQKK</sequence>
<protein>
    <submittedName>
        <fullName evidence="2">Uncharacterized protein</fullName>
    </submittedName>
</protein>
<name>A0A6V1TX54_HETAK</name>
<organism evidence="2">
    <name type="scientific">Heterosigma akashiwo</name>
    <name type="common">Chromophytic alga</name>
    <name type="synonym">Heterosigma carterae</name>
    <dbReference type="NCBI Taxonomy" id="2829"/>
    <lineage>
        <taxon>Eukaryota</taxon>
        <taxon>Sar</taxon>
        <taxon>Stramenopiles</taxon>
        <taxon>Ochrophyta</taxon>
        <taxon>Raphidophyceae</taxon>
        <taxon>Chattonellales</taxon>
        <taxon>Chattonellaceae</taxon>
        <taxon>Heterosigma</taxon>
    </lineage>
</organism>
<dbReference type="EMBL" id="HBIU01042901">
    <property type="protein sequence ID" value="CAE0640579.1"/>
    <property type="molecule type" value="Transcribed_RNA"/>
</dbReference>
<accession>A0A6V1TX54</accession>
<reference evidence="2" key="1">
    <citation type="submission" date="2021-01" db="EMBL/GenBank/DDBJ databases">
        <authorList>
            <person name="Corre E."/>
            <person name="Pelletier E."/>
            <person name="Niang G."/>
            <person name="Scheremetjew M."/>
            <person name="Finn R."/>
            <person name="Kale V."/>
            <person name="Holt S."/>
            <person name="Cochrane G."/>
            <person name="Meng A."/>
            <person name="Brown T."/>
            <person name="Cohen L."/>
        </authorList>
    </citation>
    <scope>NUCLEOTIDE SEQUENCE</scope>
    <source>
        <strain evidence="2">CCMP3107</strain>
    </source>
</reference>